<dbReference type="RefSeq" id="WP_144331364.1">
    <property type="nucleotide sequence ID" value="NZ_VLPL01000001.1"/>
</dbReference>
<keyword evidence="3" id="KW-1185">Reference proteome</keyword>
<evidence type="ECO:0000256" key="1">
    <source>
        <dbReference type="ARBA" id="ARBA00022857"/>
    </source>
</evidence>
<keyword evidence="1" id="KW-0521">NADP</keyword>
<evidence type="ECO:0000313" key="2">
    <source>
        <dbReference type="EMBL" id="TSJ47829.1"/>
    </source>
</evidence>
<sequence>MEKKAIIEVFGQLGKAISAFTSNEEWPGYECGLTEEEFQSFQRLINKEVQLNPWFTRGNCIKALNGIIHLIEKESLEKFSDSYPFASKPKTIALIMAGNLPFVGFHDLLCVLITGNRALCKLSSSDTRIPMKLIEWMHEWNPELKDYIWVSLGPIRNYDAVIATGSNSSIAQFEAYFSHVPHLFRKNRTSIAVLDGSETNEELNKLGSDCFDFFGMGCRNVSKLYLPAGFDLNRIFENFLDQAYLIQHHKYGNNYDYNRTVYLMNQIPFLDNNVFMLKEDKDIHAPLSVIYYEFYEEKALLLSEVAGMKEELQAIVGHEFIPFGKAQAPDITDFADGIDTCAWLNSLA</sequence>
<comment type="caution">
    <text evidence="2">The sequence shown here is derived from an EMBL/GenBank/DDBJ whole genome shotgun (WGS) entry which is preliminary data.</text>
</comment>
<name>A0A556N732_9FLAO</name>
<dbReference type="GO" id="GO:0003995">
    <property type="term" value="F:acyl-CoA dehydrogenase activity"/>
    <property type="evidence" value="ECO:0007669"/>
    <property type="project" value="InterPro"/>
</dbReference>
<evidence type="ECO:0000313" key="3">
    <source>
        <dbReference type="Proteomes" id="UP000316008"/>
    </source>
</evidence>
<dbReference type="Proteomes" id="UP000316008">
    <property type="component" value="Unassembled WGS sequence"/>
</dbReference>
<gene>
    <name evidence="2" type="ORF">FO442_01500</name>
</gene>
<dbReference type="InterPro" id="IPR008670">
    <property type="entry name" value="CoA_reduct_LuxC"/>
</dbReference>
<dbReference type="InterPro" id="IPR016161">
    <property type="entry name" value="Ald_DH/histidinol_DH"/>
</dbReference>
<dbReference type="OrthoDB" id="1522941at2"/>
<organism evidence="2 3">
    <name type="scientific">Fluviicola chungangensis</name>
    <dbReference type="NCBI Taxonomy" id="2597671"/>
    <lineage>
        <taxon>Bacteria</taxon>
        <taxon>Pseudomonadati</taxon>
        <taxon>Bacteroidota</taxon>
        <taxon>Flavobacteriia</taxon>
        <taxon>Flavobacteriales</taxon>
        <taxon>Crocinitomicaceae</taxon>
        <taxon>Fluviicola</taxon>
    </lineage>
</organism>
<dbReference type="SUPFAM" id="SSF53720">
    <property type="entry name" value="ALDH-like"/>
    <property type="match status" value="1"/>
</dbReference>
<reference evidence="2 3" key="1">
    <citation type="submission" date="2019-07" db="EMBL/GenBank/DDBJ databases">
        <authorList>
            <person name="Huq M.A."/>
        </authorList>
    </citation>
    <scope>NUCLEOTIDE SEQUENCE [LARGE SCALE GENOMIC DNA]</scope>
    <source>
        <strain evidence="2 3">MAH-3</strain>
    </source>
</reference>
<protein>
    <submittedName>
        <fullName evidence="2">Acyl-CoA reductase</fullName>
    </submittedName>
</protein>
<proteinExistence type="predicted"/>
<dbReference type="EMBL" id="VLPL01000001">
    <property type="protein sequence ID" value="TSJ47829.1"/>
    <property type="molecule type" value="Genomic_DNA"/>
</dbReference>
<dbReference type="GO" id="GO:0008218">
    <property type="term" value="P:bioluminescence"/>
    <property type="evidence" value="ECO:0007669"/>
    <property type="project" value="InterPro"/>
</dbReference>
<accession>A0A556N732</accession>
<dbReference type="Pfam" id="PF05893">
    <property type="entry name" value="LuxC"/>
    <property type="match status" value="1"/>
</dbReference>
<dbReference type="AlphaFoldDB" id="A0A556N732"/>